<dbReference type="AlphaFoldDB" id="A0AAD1XD75"/>
<accession>A0AAD1XD75</accession>
<gene>
    <name evidence="1" type="ORF">ECRASSUSDP1_LOCUS13276</name>
</gene>
<comment type="caution">
    <text evidence="1">The sequence shown here is derived from an EMBL/GenBank/DDBJ whole genome shotgun (WGS) entry which is preliminary data.</text>
</comment>
<name>A0AAD1XD75_EUPCR</name>
<reference evidence="1" key="1">
    <citation type="submission" date="2023-07" db="EMBL/GenBank/DDBJ databases">
        <authorList>
            <consortium name="AG Swart"/>
            <person name="Singh M."/>
            <person name="Singh A."/>
            <person name="Seah K."/>
            <person name="Emmerich C."/>
        </authorList>
    </citation>
    <scope>NUCLEOTIDE SEQUENCE</scope>
    <source>
        <strain evidence="1">DP1</strain>
    </source>
</reference>
<proteinExistence type="predicted"/>
<dbReference type="EMBL" id="CAMPGE010013206">
    <property type="protein sequence ID" value="CAI2371949.1"/>
    <property type="molecule type" value="Genomic_DNA"/>
</dbReference>
<evidence type="ECO:0000313" key="1">
    <source>
        <dbReference type="EMBL" id="CAI2371949.1"/>
    </source>
</evidence>
<dbReference type="SUPFAM" id="SSF52047">
    <property type="entry name" value="RNI-like"/>
    <property type="match status" value="1"/>
</dbReference>
<evidence type="ECO:0000313" key="2">
    <source>
        <dbReference type="Proteomes" id="UP001295684"/>
    </source>
</evidence>
<dbReference type="Gene3D" id="3.80.10.10">
    <property type="entry name" value="Ribonuclease Inhibitor"/>
    <property type="match status" value="1"/>
</dbReference>
<keyword evidence="2" id="KW-1185">Reference proteome</keyword>
<dbReference type="Proteomes" id="UP001295684">
    <property type="component" value="Unassembled WGS sequence"/>
</dbReference>
<organism evidence="1 2">
    <name type="scientific">Euplotes crassus</name>
    <dbReference type="NCBI Taxonomy" id="5936"/>
    <lineage>
        <taxon>Eukaryota</taxon>
        <taxon>Sar</taxon>
        <taxon>Alveolata</taxon>
        <taxon>Ciliophora</taxon>
        <taxon>Intramacronucleata</taxon>
        <taxon>Spirotrichea</taxon>
        <taxon>Hypotrichia</taxon>
        <taxon>Euplotida</taxon>
        <taxon>Euplotidae</taxon>
        <taxon>Moneuplotes</taxon>
    </lineage>
</organism>
<sequence length="270" mass="30778">MESMPKAAEEKDALKISLEKSVLEETKEQDIARCQSILYKIFPEKREIEPLDSDPEEVPENSKLYINSRNLKDAKLAQSFKCLKFFDTNFAGFYGVDSKNRHFCDFLESSFPDKISGLYFNSSNNMDLKRSNYLNSLVRISSKVLQEATFNSFCISLSSLKRMVAAYKHVRVLGLYYFKLSISSAPDFSKALSNCQIQELELYGSGYSDRSDWKHNFDKFKNLVQGLASSPDLRLSLKEVDITHCGINQDEVEQTFEENRLGGVKITGGK</sequence>
<protein>
    <submittedName>
        <fullName evidence="1">Uncharacterized protein</fullName>
    </submittedName>
</protein>
<dbReference type="InterPro" id="IPR032675">
    <property type="entry name" value="LRR_dom_sf"/>
</dbReference>